<evidence type="ECO:0000313" key="2">
    <source>
        <dbReference type="Proteomes" id="UP000221795"/>
    </source>
</evidence>
<accession>A0A217ER99</accession>
<protein>
    <submittedName>
        <fullName evidence="1">Uncharacterized protein</fullName>
    </submittedName>
</protein>
<organism evidence="1 2">
    <name type="scientific">Bacillus phage vB_BsuM-Goe3</name>
    <dbReference type="NCBI Taxonomy" id="1933063"/>
    <lineage>
        <taxon>Viruses</taxon>
        <taxon>Duplodnaviria</taxon>
        <taxon>Heunggongvirae</taxon>
        <taxon>Uroviricota</taxon>
        <taxon>Caudoviricetes</taxon>
        <taxon>Herelleviridae</taxon>
        <taxon>Bastillevirinae</taxon>
        <taxon>Grisebachstrassevirus</taxon>
        <taxon>Grisebachstrassevirus goe3</taxon>
    </lineage>
</organism>
<sequence length="74" mass="8895">MDLINFLQKRHDQIEEQQEILSELKYGLMGAEVTHQGKEVVIHDIDWRAQLVEINYDDMKYEWVSFGKEVNRDE</sequence>
<name>A0A217ER99_BPGO3</name>
<evidence type="ECO:0000313" key="1">
    <source>
        <dbReference type="EMBL" id="APZ82622.1"/>
    </source>
</evidence>
<reference evidence="1" key="1">
    <citation type="journal article" date="2017" name="Viruses">
        <title>Characterization of Bacillus subtilis Viruses vB_BsuM-Goe2 and vB_BsuM-Goe3.</title>
        <authorList>
            <person name="Willms I.M."/>
            <person name="Hoppert M."/>
            <person name="Hertel R."/>
        </authorList>
    </citation>
    <scope>NUCLEOTIDE SEQUENCE [LARGE SCALE GENOMIC DNA]</scope>
</reference>
<dbReference type="EMBL" id="KY368640">
    <property type="protein sequence ID" value="APZ82622.1"/>
    <property type="molecule type" value="Genomic_DNA"/>
</dbReference>
<keyword evidence="2" id="KW-1185">Reference proteome</keyword>
<proteinExistence type="predicted"/>
<gene>
    <name evidence="1" type="ORF">Goe3_c16100</name>
</gene>
<dbReference type="Proteomes" id="UP000221795">
    <property type="component" value="Segment"/>
</dbReference>
<organismHost>
    <name type="scientific">Bacillus subtilis</name>
    <dbReference type="NCBI Taxonomy" id="1423"/>
</organismHost>